<feature type="transmembrane region" description="Helical" evidence="5">
    <location>
        <begin position="193"/>
        <end position="217"/>
    </location>
</feature>
<feature type="transmembrane region" description="Helical" evidence="5">
    <location>
        <begin position="53"/>
        <end position="73"/>
    </location>
</feature>
<reference evidence="8" key="1">
    <citation type="journal article" date="2020" name="Microb. Genom.">
        <title>Genetic diversity of clinical and environmental Mucorales isolates obtained from an investigation of mucormycosis cases among solid organ transplant recipients.</title>
        <authorList>
            <person name="Nguyen M.H."/>
            <person name="Kaul D."/>
            <person name="Muto C."/>
            <person name="Cheng S.J."/>
            <person name="Richter R.A."/>
            <person name="Bruno V.M."/>
            <person name="Liu G."/>
            <person name="Beyhan S."/>
            <person name="Sundermann A.J."/>
            <person name="Mounaud S."/>
            <person name="Pasculle A.W."/>
            <person name="Nierman W.C."/>
            <person name="Driscoll E."/>
            <person name="Cumbie R."/>
            <person name="Clancy C.J."/>
            <person name="Dupont C.L."/>
        </authorList>
    </citation>
    <scope>NUCLEOTIDE SEQUENCE</scope>
    <source>
        <strain evidence="8">GL11</strain>
    </source>
</reference>
<feature type="transmembrane region" description="Helical" evidence="5">
    <location>
        <begin position="114"/>
        <end position="132"/>
    </location>
</feature>
<keyword evidence="9" id="KW-1185">Reference proteome</keyword>
<feature type="transmembrane region" description="Helical" evidence="5">
    <location>
        <begin position="167"/>
        <end position="186"/>
    </location>
</feature>
<dbReference type="Pfam" id="PF13886">
    <property type="entry name" value="TM7S3_TM198"/>
    <property type="match status" value="1"/>
</dbReference>
<keyword evidence="6" id="KW-0732">Signal</keyword>
<evidence type="ECO:0000256" key="3">
    <source>
        <dbReference type="ARBA" id="ARBA00022989"/>
    </source>
</evidence>
<gene>
    <name evidence="8" type="ORF">G6F64_001874</name>
</gene>
<dbReference type="GO" id="GO:0016020">
    <property type="term" value="C:membrane"/>
    <property type="evidence" value="ECO:0007669"/>
    <property type="project" value="UniProtKB-SubCell"/>
</dbReference>
<evidence type="ECO:0000313" key="9">
    <source>
        <dbReference type="Proteomes" id="UP000716291"/>
    </source>
</evidence>
<feature type="transmembrane region" description="Helical" evidence="5">
    <location>
        <begin position="237"/>
        <end position="259"/>
    </location>
</feature>
<dbReference type="AlphaFoldDB" id="A0A9P6XH92"/>
<dbReference type="EMBL" id="JAANQT010000153">
    <property type="protein sequence ID" value="KAG1313903.1"/>
    <property type="molecule type" value="Genomic_DNA"/>
</dbReference>
<dbReference type="InterPro" id="IPR025256">
    <property type="entry name" value="TM7S3/TM198-like_dom"/>
</dbReference>
<feature type="chain" id="PRO_5040221780" description="TM7S3/TM198-like domain-containing protein" evidence="6">
    <location>
        <begin position="21"/>
        <end position="323"/>
    </location>
</feature>
<evidence type="ECO:0000256" key="5">
    <source>
        <dbReference type="SAM" id="Phobius"/>
    </source>
</evidence>
<feature type="signal peptide" evidence="6">
    <location>
        <begin position="1"/>
        <end position="20"/>
    </location>
</feature>
<comment type="caution">
    <text evidence="8">The sequence shown here is derived from an EMBL/GenBank/DDBJ whole genome shotgun (WGS) entry which is preliminary data.</text>
</comment>
<evidence type="ECO:0000259" key="7">
    <source>
        <dbReference type="Pfam" id="PF13886"/>
    </source>
</evidence>
<accession>A0A9P6XH92</accession>
<keyword evidence="4 5" id="KW-0472">Membrane</keyword>
<dbReference type="OrthoDB" id="102260at2759"/>
<evidence type="ECO:0000256" key="4">
    <source>
        <dbReference type="ARBA" id="ARBA00023136"/>
    </source>
</evidence>
<proteinExistence type="predicted"/>
<keyword evidence="3 5" id="KW-1133">Transmembrane helix</keyword>
<organism evidence="8 9">
    <name type="scientific">Rhizopus oryzae</name>
    <name type="common">Mucormycosis agent</name>
    <name type="synonym">Rhizopus arrhizus var. delemar</name>
    <dbReference type="NCBI Taxonomy" id="64495"/>
    <lineage>
        <taxon>Eukaryota</taxon>
        <taxon>Fungi</taxon>
        <taxon>Fungi incertae sedis</taxon>
        <taxon>Mucoromycota</taxon>
        <taxon>Mucoromycotina</taxon>
        <taxon>Mucoromycetes</taxon>
        <taxon>Mucorales</taxon>
        <taxon>Mucorineae</taxon>
        <taxon>Rhizopodaceae</taxon>
        <taxon>Rhizopus</taxon>
    </lineage>
</organism>
<evidence type="ECO:0000256" key="6">
    <source>
        <dbReference type="SAM" id="SignalP"/>
    </source>
</evidence>
<feature type="transmembrane region" description="Helical" evidence="5">
    <location>
        <begin position="85"/>
        <end position="102"/>
    </location>
</feature>
<sequence>MHLYQIILTCCLFVSYCALAAPTGDLPRHEPGTIYLVDHAIVLDDGYYLTVQGVLGGIVLLLCAILLIFRSLWDHTLAGTHTQNLTGFITMGFVTWIMLVNFEPHDTYGTNRLTIYFIVPLIVGVVASFFMYVTIQLYLMLLGGLGGLAFGLWILGWRDNLSITSGYGRATLLTILVVIFMLLSLYHHSMHKLGAALAGSYMLFMGLDIYVHTGFLYCFTTTLDPNHSHTYKMYREVYIMQSCLIIAFLVSYIIQGLGIRPGILYQHRVCMSTYISNPEYNTKGSVNKFIIPTGFVPQVNWRFWSRGAPPPPPVQPAPVVSTT</sequence>
<evidence type="ECO:0000256" key="1">
    <source>
        <dbReference type="ARBA" id="ARBA00004141"/>
    </source>
</evidence>
<feature type="domain" description="TM7S3/TM198-like" evidence="7">
    <location>
        <begin position="85"/>
        <end position="255"/>
    </location>
</feature>
<comment type="subcellular location">
    <subcellularLocation>
        <location evidence="1">Membrane</location>
        <topology evidence="1">Multi-pass membrane protein</topology>
    </subcellularLocation>
</comment>
<evidence type="ECO:0000256" key="2">
    <source>
        <dbReference type="ARBA" id="ARBA00022692"/>
    </source>
</evidence>
<keyword evidence="2 5" id="KW-0812">Transmembrane</keyword>
<feature type="transmembrane region" description="Helical" evidence="5">
    <location>
        <begin position="137"/>
        <end position="155"/>
    </location>
</feature>
<dbReference type="Proteomes" id="UP000716291">
    <property type="component" value="Unassembled WGS sequence"/>
</dbReference>
<protein>
    <recommendedName>
        <fullName evidence="7">TM7S3/TM198-like domain-containing protein</fullName>
    </recommendedName>
</protein>
<name>A0A9P6XH92_RHIOR</name>
<evidence type="ECO:0000313" key="8">
    <source>
        <dbReference type="EMBL" id="KAG1313903.1"/>
    </source>
</evidence>